<organism evidence="4 5">
    <name type="scientific">Saccharopolyspora spinosa</name>
    <dbReference type="NCBI Taxonomy" id="60894"/>
    <lineage>
        <taxon>Bacteria</taxon>
        <taxon>Bacillati</taxon>
        <taxon>Actinomycetota</taxon>
        <taxon>Actinomycetes</taxon>
        <taxon>Pseudonocardiales</taxon>
        <taxon>Pseudonocardiaceae</taxon>
        <taxon>Saccharopolyspora</taxon>
    </lineage>
</organism>
<accession>A0A2N3XUN2</accession>
<comment type="caution">
    <text evidence="4">The sequence shown here is derived from an EMBL/GenBank/DDBJ whole genome shotgun (WGS) entry which is preliminary data.</text>
</comment>
<evidence type="ECO:0000313" key="5">
    <source>
        <dbReference type="Proteomes" id="UP000233786"/>
    </source>
</evidence>
<feature type="transmembrane region" description="Helical" evidence="2">
    <location>
        <begin position="60"/>
        <end position="84"/>
    </location>
</feature>
<keyword evidence="2" id="KW-0472">Membrane</keyword>
<feature type="domain" description="DUF6542" evidence="3">
    <location>
        <begin position="1"/>
        <end position="121"/>
    </location>
</feature>
<sequence length="265" mass="28659">MPLWGAVLLAAVPTAIGTVVDILIWTQPDILFKACFFVGCVLAVLLVKRRSVFGPMVQPPLVLTIVMPLLVLITGSGVAAGAGITAKALAIARPLISSFPIMAGATIVALGIGLVRMFVTQKARSRTEIADSDEATKKRRRPTPPRKTPAEDAANKRRPEERDRERGRKPRAEPAGRPQRAQAERGRAQAPGRARSGDTPNKARGDAPGRARGAAEPWPERDGRAVPPRRGSIPRQAPGRPRAAEPPQGEPPRRPRRPRRDERFG</sequence>
<gene>
    <name evidence="4" type="ORF">A8926_1995</name>
</gene>
<evidence type="ECO:0000256" key="1">
    <source>
        <dbReference type="SAM" id="MobiDB-lite"/>
    </source>
</evidence>
<keyword evidence="2" id="KW-0812">Transmembrane</keyword>
<feature type="compositionally biased region" description="Basic and acidic residues" evidence="1">
    <location>
        <begin position="148"/>
        <end position="174"/>
    </location>
</feature>
<dbReference type="Proteomes" id="UP000233786">
    <property type="component" value="Unassembled WGS sequence"/>
</dbReference>
<dbReference type="AlphaFoldDB" id="A0A2N3XUN2"/>
<dbReference type="RefSeq" id="WP_101376420.1">
    <property type="nucleotide sequence ID" value="NZ_CP061007.1"/>
</dbReference>
<proteinExistence type="predicted"/>
<dbReference type="EMBL" id="PJNB01000001">
    <property type="protein sequence ID" value="PKW14384.1"/>
    <property type="molecule type" value="Genomic_DNA"/>
</dbReference>
<evidence type="ECO:0000259" key="3">
    <source>
        <dbReference type="Pfam" id="PF20177"/>
    </source>
</evidence>
<evidence type="ECO:0000256" key="2">
    <source>
        <dbReference type="SAM" id="Phobius"/>
    </source>
</evidence>
<dbReference type="OrthoDB" id="5192877at2"/>
<keyword evidence="5" id="KW-1185">Reference proteome</keyword>
<dbReference type="STRING" id="994479.GCA_000194155_02078"/>
<feature type="transmembrane region" description="Helical" evidence="2">
    <location>
        <begin position="30"/>
        <end position="48"/>
    </location>
</feature>
<keyword evidence="2" id="KW-1133">Transmembrane helix</keyword>
<feature type="transmembrane region" description="Helical" evidence="2">
    <location>
        <begin position="96"/>
        <end position="119"/>
    </location>
</feature>
<protein>
    <recommendedName>
        <fullName evidence="3">DUF6542 domain-containing protein</fullName>
    </recommendedName>
</protein>
<evidence type="ECO:0000313" key="4">
    <source>
        <dbReference type="EMBL" id="PKW14384.1"/>
    </source>
</evidence>
<feature type="region of interest" description="Disordered" evidence="1">
    <location>
        <begin position="125"/>
        <end position="265"/>
    </location>
</feature>
<reference evidence="4" key="1">
    <citation type="submission" date="2017-12" db="EMBL/GenBank/DDBJ databases">
        <title>Sequencing the genomes of 1000 Actinobacteria strains.</title>
        <authorList>
            <person name="Klenk H.-P."/>
        </authorList>
    </citation>
    <scope>NUCLEOTIDE SEQUENCE [LARGE SCALE GENOMIC DNA]</scope>
    <source>
        <strain evidence="4">DSM 44228</strain>
    </source>
</reference>
<name>A0A2N3XUN2_SACSN</name>
<dbReference type="InterPro" id="IPR046672">
    <property type="entry name" value="DUF6542"/>
</dbReference>
<dbReference type="Pfam" id="PF20177">
    <property type="entry name" value="DUF6542"/>
    <property type="match status" value="1"/>
</dbReference>